<evidence type="ECO:0000313" key="1">
    <source>
        <dbReference type="EMBL" id="AKF10666.1"/>
    </source>
</evidence>
<accession>A0A0F6YMT2</accession>
<evidence type="ECO:0000313" key="2">
    <source>
        <dbReference type="Proteomes" id="UP000034883"/>
    </source>
</evidence>
<dbReference type="OrthoDB" id="5506114at2"/>
<dbReference type="Proteomes" id="UP000034883">
    <property type="component" value="Chromosome"/>
</dbReference>
<dbReference type="Pfam" id="PF19794">
    <property type="entry name" value="DUF6278"/>
    <property type="match status" value="1"/>
</dbReference>
<sequence>MQDDTPETIRTLAEGCVRFVKQALGIELDGTPETLPILDHYLELAREDDARGRDEVLGLVATSAGAYFGEVIRSQQPAARWHVGDIADASTWRLELDHVFLAFNPVGMAREAITQETEEGWNAHLEVLQQDRSVLEQSLERVGAVEDEDYWRLAVRWEVVDQAVAVLESAAQARNELGRRWTPEIYARALDERPPTHDAS</sequence>
<name>A0A0F6YMT2_9BACT</name>
<protein>
    <submittedName>
        <fullName evidence="1">Uncharacterized protein</fullName>
    </submittedName>
</protein>
<dbReference type="InterPro" id="IPR046245">
    <property type="entry name" value="DUF6278"/>
</dbReference>
<gene>
    <name evidence="1" type="ORF">DB32_007815</name>
</gene>
<keyword evidence="2" id="KW-1185">Reference proteome</keyword>
<organism evidence="1 2">
    <name type="scientific">Sandaracinus amylolyticus</name>
    <dbReference type="NCBI Taxonomy" id="927083"/>
    <lineage>
        <taxon>Bacteria</taxon>
        <taxon>Pseudomonadati</taxon>
        <taxon>Myxococcota</taxon>
        <taxon>Polyangia</taxon>
        <taxon>Polyangiales</taxon>
        <taxon>Sandaracinaceae</taxon>
        <taxon>Sandaracinus</taxon>
    </lineage>
</organism>
<dbReference type="KEGG" id="samy:DB32_007815"/>
<dbReference type="RefSeq" id="WP_053237613.1">
    <property type="nucleotide sequence ID" value="NZ_CP011125.1"/>
</dbReference>
<proteinExistence type="predicted"/>
<reference evidence="1 2" key="1">
    <citation type="submission" date="2015-03" db="EMBL/GenBank/DDBJ databases">
        <title>Genome assembly of Sandaracinus amylolyticus DSM 53668.</title>
        <authorList>
            <person name="Sharma G."/>
            <person name="Subramanian S."/>
        </authorList>
    </citation>
    <scope>NUCLEOTIDE SEQUENCE [LARGE SCALE GENOMIC DNA]</scope>
    <source>
        <strain evidence="1 2">DSM 53668</strain>
    </source>
</reference>
<dbReference type="AlphaFoldDB" id="A0A0F6YMT2"/>
<dbReference type="EMBL" id="CP011125">
    <property type="protein sequence ID" value="AKF10666.1"/>
    <property type="molecule type" value="Genomic_DNA"/>
</dbReference>